<evidence type="ECO:0008006" key="5">
    <source>
        <dbReference type="Google" id="ProtNLM"/>
    </source>
</evidence>
<protein>
    <recommendedName>
        <fullName evidence="5">Ferredoxin-like protein</fullName>
    </recommendedName>
</protein>
<accession>A0A5P1EK97</accession>
<dbReference type="OrthoDB" id="742600at2759"/>
<feature type="chain" id="PRO_5024318198" description="Ferredoxin-like protein" evidence="2">
    <location>
        <begin position="22"/>
        <end position="221"/>
    </location>
</feature>
<dbReference type="Proteomes" id="UP000243459">
    <property type="component" value="Chromosome 6"/>
</dbReference>
<dbReference type="PANTHER" id="PTHR34537:SF1">
    <property type="entry name" value="OS08G0459300 PROTEIN"/>
    <property type="match status" value="1"/>
</dbReference>
<evidence type="ECO:0000256" key="2">
    <source>
        <dbReference type="SAM" id="SignalP"/>
    </source>
</evidence>
<sequence length="221" mass="23278">MEISALFLASLSLFLFSQASAEDVTNNPADQLVAALNSNRTAHKSTSLYANPGLGCLALEYIKAYSGQCDKVGDNMKPPDSDFTNTFAPNCGVDAKSLSPITGRLLVCQSKYVQPNEAFDLLIRNDRSLQILYDKNHTEVGAAVRGTDGGAPYFWSVLFSGGKKNASFVFADGTPKVVRPGCYSGANDECSGASGGQMQGGVWVSVVAGVLSVVVCVVFGL</sequence>
<gene>
    <name evidence="3" type="ORF">A4U43_C06F4180</name>
</gene>
<proteinExistence type="predicted"/>
<dbReference type="Gramene" id="ONK66103">
    <property type="protein sequence ID" value="ONK66103"/>
    <property type="gene ID" value="A4U43_C06F4180"/>
</dbReference>
<keyword evidence="4" id="KW-1185">Reference proteome</keyword>
<reference evidence="4" key="1">
    <citation type="journal article" date="2017" name="Nat. Commun.">
        <title>The asparagus genome sheds light on the origin and evolution of a young Y chromosome.</title>
        <authorList>
            <person name="Harkess A."/>
            <person name="Zhou J."/>
            <person name="Xu C."/>
            <person name="Bowers J.E."/>
            <person name="Van der Hulst R."/>
            <person name="Ayyampalayam S."/>
            <person name="Mercati F."/>
            <person name="Riccardi P."/>
            <person name="McKain M.R."/>
            <person name="Kakrana A."/>
            <person name="Tang H."/>
            <person name="Ray J."/>
            <person name="Groenendijk J."/>
            <person name="Arikit S."/>
            <person name="Mathioni S.M."/>
            <person name="Nakano M."/>
            <person name="Shan H."/>
            <person name="Telgmann-Rauber A."/>
            <person name="Kanno A."/>
            <person name="Yue Z."/>
            <person name="Chen H."/>
            <person name="Li W."/>
            <person name="Chen Y."/>
            <person name="Xu X."/>
            <person name="Zhang Y."/>
            <person name="Luo S."/>
            <person name="Chen H."/>
            <person name="Gao J."/>
            <person name="Mao Z."/>
            <person name="Pires J.C."/>
            <person name="Luo M."/>
            <person name="Kudrna D."/>
            <person name="Wing R.A."/>
            <person name="Meyers B.C."/>
            <person name="Yi K."/>
            <person name="Kong H."/>
            <person name="Lavrijsen P."/>
            <person name="Sunseri F."/>
            <person name="Falavigna A."/>
            <person name="Ye Y."/>
            <person name="Leebens-Mack J.H."/>
            <person name="Chen G."/>
        </authorList>
    </citation>
    <scope>NUCLEOTIDE SEQUENCE [LARGE SCALE GENOMIC DNA]</scope>
    <source>
        <strain evidence="4">cv. DH0086</strain>
    </source>
</reference>
<organism evidence="3 4">
    <name type="scientific">Asparagus officinalis</name>
    <name type="common">Garden asparagus</name>
    <dbReference type="NCBI Taxonomy" id="4686"/>
    <lineage>
        <taxon>Eukaryota</taxon>
        <taxon>Viridiplantae</taxon>
        <taxon>Streptophyta</taxon>
        <taxon>Embryophyta</taxon>
        <taxon>Tracheophyta</taxon>
        <taxon>Spermatophyta</taxon>
        <taxon>Magnoliopsida</taxon>
        <taxon>Liliopsida</taxon>
        <taxon>Asparagales</taxon>
        <taxon>Asparagaceae</taxon>
        <taxon>Asparagoideae</taxon>
        <taxon>Asparagus</taxon>
    </lineage>
</organism>
<keyword evidence="1" id="KW-0812">Transmembrane</keyword>
<dbReference type="EMBL" id="CM007386">
    <property type="protein sequence ID" value="ONK66103.1"/>
    <property type="molecule type" value="Genomic_DNA"/>
</dbReference>
<keyword evidence="1" id="KW-1133">Transmembrane helix</keyword>
<keyword evidence="2" id="KW-0732">Signal</keyword>
<keyword evidence="1" id="KW-0472">Membrane</keyword>
<evidence type="ECO:0000313" key="3">
    <source>
        <dbReference type="EMBL" id="ONK66103.1"/>
    </source>
</evidence>
<dbReference type="OMA" id="QMWLYAI"/>
<dbReference type="PANTHER" id="PTHR34537">
    <property type="entry name" value="OS08G0459300 PROTEIN"/>
    <property type="match status" value="1"/>
</dbReference>
<evidence type="ECO:0000313" key="4">
    <source>
        <dbReference type="Proteomes" id="UP000243459"/>
    </source>
</evidence>
<dbReference type="AlphaFoldDB" id="A0A5P1EK97"/>
<evidence type="ECO:0000256" key="1">
    <source>
        <dbReference type="SAM" id="Phobius"/>
    </source>
</evidence>
<feature type="signal peptide" evidence="2">
    <location>
        <begin position="1"/>
        <end position="21"/>
    </location>
</feature>
<feature type="transmembrane region" description="Helical" evidence="1">
    <location>
        <begin position="200"/>
        <end position="220"/>
    </location>
</feature>
<name>A0A5P1EK97_ASPOF</name>